<sequence>MLHLAEQIYPYPAPRDVRGLVEFANAHKFVVILPGKLPRDFVAV</sequence>
<evidence type="ECO:0000313" key="1">
    <source>
        <dbReference type="EMBL" id="MPN25910.1"/>
    </source>
</evidence>
<dbReference type="EMBL" id="VSSQ01075259">
    <property type="protein sequence ID" value="MPN25910.1"/>
    <property type="molecule type" value="Genomic_DNA"/>
</dbReference>
<name>A0A645GIF7_9ZZZZ</name>
<gene>
    <name evidence="1" type="ORF">SDC9_173331</name>
</gene>
<comment type="caution">
    <text evidence="1">The sequence shown here is derived from an EMBL/GenBank/DDBJ whole genome shotgun (WGS) entry which is preliminary data.</text>
</comment>
<protein>
    <submittedName>
        <fullName evidence="1">Uncharacterized protein</fullName>
    </submittedName>
</protein>
<organism evidence="1">
    <name type="scientific">bioreactor metagenome</name>
    <dbReference type="NCBI Taxonomy" id="1076179"/>
    <lineage>
        <taxon>unclassified sequences</taxon>
        <taxon>metagenomes</taxon>
        <taxon>ecological metagenomes</taxon>
    </lineage>
</organism>
<reference evidence="1" key="1">
    <citation type="submission" date="2019-08" db="EMBL/GenBank/DDBJ databases">
        <authorList>
            <person name="Kucharzyk K."/>
            <person name="Murdoch R.W."/>
            <person name="Higgins S."/>
            <person name="Loffler F."/>
        </authorList>
    </citation>
    <scope>NUCLEOTIDE SEQUENCE</scope>
</reference>
<dbReference type="AlphaFoldDB" id="A0A645GIF7"/>
<proteinExistence type="predicted"/>
<accession>A0A645GIF7</accession>